<dbReference type="PANTHER" id="PTHR48061">
    <property type="entry name" value="LEUCINE-RICH REPEAT RECEPTOR PROTEIN KINASE EMS1-LIKE-RELATED"/>
    <property type="match status" value="1"/>
</dbReference>
<dbReference type="FunFam" id="3.80.10.10:FF:000111">
    <property type="entry name" value="LRR receptor-like serine/threonine-protein kinase ERECTA"/>
    <property type="match status" value="1"/>
</dbReference>
<evidence type="ECO:0000256" key="10">
    <source>
        <dbReference type="ARBA" id="ARBA00023170"/>
    </source>
</evidence>
<organism evidence="15 16">
    <name type="scientific">Carpinus fangiana</name>
    <dbReference type="NCBI Taxonomy" id="176857"/>
    <lineage>
        <taxon>Eukaryota</taxon>
        <taxon>Viridiplantae</taxon>
        <taxon>Streptophyta</taxon>
        <taxon>Embryophyta</taxon>
        <taxon>Tracheophyta</taxon>
        <taxon>Spermatophyta</taxon>
        <taxon>Magnoliopsida</taxon>
        <taxon>eudicotyledons</taxon>
        <taxon>Gunneridae</taxon>
        <taxon>Pentapetalae</taxon>
        <taxon>rosids</taxon>
        <taxon>fabids</taxon>
        <taxon>Fagales</taxon>
        <taxon>Betulaceae</taxon>
        <taxon>Carpinus</taxon>
    </lineage>
</organism>
<dbReference type="InterPro" id="IPR025875">
    <property type="entry name" value="Leu-rich_rpt_4"/>
</dbReference>
<accession>A0A5N6QCF9</accession>
<dbReference type="Pfam" id="PF12799">
    <property type="entry name" value="LRR_4"/>
    <property type="match status" value="1"/>
</dbReference>
<keyword evidence="6 13" id="KW-0732">Signal</keyword>
<keyword evidence="10" id="KW-0675">Receptor</keyword>
<sequence length="662" mass="74832">MRIPLFSCLFLIFICFCLSMSAGQKDKHCVDWVGNQQSLLLQWKNSVVFDNASSTKLVHWNQNVNCCLWEGVICSGGGCVIGLDLTNESISGWLDDNSSLPSLLHWGLASNKLKTFPHFLRDQSTLLALDLSNNEIHGEIPNWIWNLSHLYSLNLSYNYLTTLDLPLLGMSSLGVLDLHSNQLQGQLLAFPEHATYLDFSRNNFSSVTPPSIGNFTSFLSLSSNKFYGSIPESICNATSLRLLDLSNNSLSGMVPRCLFKMSKFQYDWDQGLRVLSLRKNNLIGAISDSFPRNCSLQTLNLNDNQLEGKLPKSLARCTSLEVLDLGNNRIEDVFPCYLKNISMLHVLVLRSNQFYGPINCPGPNASWSMLQIVDLAANNFTDKLPIKNFSDWKAITDERNEAQYQLSPIRFEDNFPFSSLPTGEAVLPYNYRDVVKFYYQNMVTITIKGVQVELVKILTIFTSLDFSCNSFDGPIPSELGELKSLRFLNLSHNAFTGHISPSLGKLTNLESLDLSSNKFTGEISVQLAEGLHFLSFLNLSFNQLGGEIPNIKQFATFSESSYEGNIGLCGFPLKEKCTHEEPPSSPPTSKDFGKRIDWNFLSSELGFIFGFGIVIGALMFRKRWRICYFKFVDKIFFNMFPQFYIRIENRGRRAHRNQKQGY</sequence>
<evidence type="ECO:0000256" key="8">
    <source>
        <dbReference type="ARBA" id="ARBA00022989"/>
    </source>
</evidence>
<feature type="transmembrane region" description="Helical" evidence="12">
    <location>
        <begin position="598"/>
        <end position="620"/>
    </location>
</feature>
<gene>
    <name evidence="15" type="ORF">FH972_000898</name>
</gene>
<dbReference type="Gene3D" id="3.80.10.10">
    <property type="entry name" value="Ribonuclease Inhibitor"/>
    <property type="match status" value="2"/>
</dbReference>
<keyword evidence="9 12" id="KW-0472">Membrane</keyword>
<dbReference type="SMART" id="SM00368">
    <property type="entry name" value="LRR_RI"/>
    <property type="match status" value="2"/>
</dbReference>
<dbReference type="SMART" id="SM00369">
    <property type="entry name" value="LRR_TYP"/>
    <property type="match status" value="6"/>
</dbReference>
<evidence type="ECO:0000256" key="11">
    <source>
        <dbReference type="ARBA" id="ARBA00023180"/>
    </source>
</evidence>
<dbReference type="Pfam" id="PF00560">
    <property type="entry name" value="LRR_1"/>
    <property type="match status" value="5"/>
</dbReference>
<keyword evidence="5 12" id="KW-0812">Transmembrane</keyword>
<dbReference type="Pfam" id="PF13855">
    <property type="entry name" value="LRR_8"/>
    <property type="match status" value="1"/>
</dbReference>
<dbReference type="AlphaFoldDB" id="A0A5N6QCF9"/>
<keyword evidence="16" id="KW-1185">Reference proteome</keyword>
<dbReference type="SUPFAM" id="SSF52058">
    <property type="entry name" value="L domain-like"/>
    <property type="match status" value="2"/>
</dbReference>
<dbReference type="EMBL" id="CM017321">
    <property type="protein sequence ID" value="KAE7996151.1"/>
    <property type="molecule type" value="Genomic_DNA"/>
</dbReference>
<evidence type="ECO:0000256" key="13">
    <source>
        <dbReference type="SAM" id="SignalP"/>
    </source>
</evidence>
<dbReference type="InterPro" id="IPR001611">
    <property type="entry name" value="Leu-rich_rpt"/>
</dbReference>
<dbReference type="PANTHER" id="PTHR48061:SF2">
    <property type="entry name" value="RECEPTOR LIKE PROTEIN 30-LIKE"/>
    <property type="match status" value="1"/>
</dbReference>
<keyword evidence="7" id="KW-0677">Repeat</keyword>
<dbReference type="InterPro" id="IPR046956">
    <property type="entry name" value="RLP23-like"/>
</dbReference>
<evidence type="ECO:0000256" key="7">
    <source>
        <dbReference type="ARBA" id="ARBA00022737"/>
    </source>
</evidence>
<evidence type="ECO:0000256" key="1">
    <source>
        <dbReference type="ARBA" id="ARBA00004251"/>
    </source>
</evidence>
<evidence type="ECO:0000256" key="2">
    <source>
        <dbReference type="ARBA" id="ARBA00009592"/>
    </source>
</evidence>
<evidence type="ECO:0000256" key="9">
    <source>
        <dbReference type="ARBA" id="ARBA00023136"/>
    </source>
</evidence>
<evidence type="ECO:0000256" key="3">
    <source>
        <dbReference type="ARBA" id="ARBA00022475"/>
    </source>
</evidence>
<dbReference type="GO" id="GO:0005886">
    <property type="term" value="C:plasma membrane"/>
    <property type="evidence" value="ECO:0007669"/>
    <property type="project" value="UniProtKB-SubCell"/>
</dbReference>
<protein>
    <recommendedName>
        <fullName evidence="14">Leucine-rich repeat-containing N-terminal plant-type domain-containing protein</fullName>
    </recommendedName>
</protein>
<dbReference type="InterPro" id="IPR032675">
    <property type="entry name" value="LRR_dom_sf"/>
</dbReference>
<evidence type="ECO:0000313" key="15">
    <source>
        <dbReference type="EMBL" id="KAE7996151.1"/>
    </source>
</evidence>
<keyword evidence="3" id="KW-1003">Cell membrane</keyword>
<evidence type="ECO:0000256" key="12">
    <source>
        <dbReference type="SAM" id="Phobius"/>
    </source>
</evidence>
<dbReference type="OrthoDB" id="1394818at2759"/>
<evidence type="ECO:0000259" key="14">
    <source>
        <dbReference type="Pfam" id="PF08263"/>
    </source>
</evidence>
<evidence type="ECO:0000313" key="16">
    <source>
        <dbReference type="Proteomes" id="UP000327013"/>
    </source>
</evidence>
<dbReference type="InterPro" id="IPR013210">
    <property type="entry name" value="LRR_N_plant-typ"/>
</dbReference>
<reference evidence="15 16" key="1">
    <citation type="submission" date="2019-06" db="EMBL/GenBank/DDBJ databases">
        <title>A chromosomal-level reference genome of Carpinus fangiana (Coryloideae, Betulaceae).</title>
        <authorList>
            <person name="Yang X."/>
            <person name="Wang Z."/>
            <person name="Zhang L."/>
            <person name="Hao G."/>
            <person name="Liu J."/>
            <person name="Yang Y."/>
        </authorList>
    </citation>
    <scope>NUCLEOTIDE SEQUENCE [LARGE SCALE GENOMIC DNA]</scope>
    <source>
        <strain evidence="15">Cfa_2016G</strain>
        <tissue evidence="15">Leaf</tissue>
    </source>
</reference>
<evidence type="ECO:0000256" key="6">
    <source>
        <dbReference type="ARBA" id="ARBA00022729"/>
    </source>
</evidence>
<feature type="signal peptide" evidence="13">
    <location>
        <begin position="1"/>
        <end position="23"/>
    </location>
</feature>
<evidence type="ECO:0000256" key="5">
    <source>
        <dbReference type="ARBA" id="ARBA00022692"/>
    </source>
</evidence>
<evidence type="ECO:0000256" key="4">
    <source>
        <dbReference type="ARBA" id="ARBA00022614"/>
    </source>
</evidence>
<feature type="domain" description="Leucine-rich repeat-containing N-terminal plant-type" evidence="14">
    <location>
        <begin position="36"/>
        <end position="75"/>
    </location>
</feature>
<dbReference type="Proteomes" id="UP000327013">
    <property type="component" value="Chromosome 1"/>
</dbReference>
<comment type="similarity">
    <text evidence="2">Belongs to the RLP family.</text>
</comment>
<keyword evidence="11" id="KW-0325">Glycoprotein</keyword>
<keyword evidence="4" id="KW-0433">Leucine-rich repeat</keyword>
<dbReference type="PRINTS" id="PR00019">
    <property type="entry name" value="LEURICHRPT"/>
</dbReference>
<name>A0A5N6QCF9_9ROSI</name>
<dbReference type="InterPro" id="IPR003591">
    <property type="entry name" value="Leu-rich_rpt_typical-subtyp"/>
</dbReference>
<keyword evidence="8 12" id="KW-1133">Transmembrane helix</keyword>
<feature type="chain" id="PRO_5024365300" description="Leucine-rich repeat-containing N-terminal plant-type domain-containing protein" evidence="13">
    <location>
        <begin position="24"/>
        <end position="662"/>
    </location>
</feature>
<proteinExistence type="inferred from homology"/>
<dbReference type="Pfam" id="PF08263">
    <property type="entry name" value="LRRNT_2"/>
    <property type="match status" value="1"/>
</dbReference>
<comment type="subcellular location">
    <subcellularLocation>
        <location evidence="1">Cell membrane</location>
        <topology evidence="1">Single-pass type I membrane protein</topology>
    </subcellularLocation>
</comment>